<organism evidence="4 5">
    <name type="scientific">Tumebacillus flagellatus</name>
    <dbReference type="NCBI Taxonomy" id="1157490"/>
    <lineage>
        <taxon>Bacteria</taxon>
        <taxon>Bacillati</taxon>
        <taxon>Bacillota</taxon>
        <taxon>Bacilli</taxon>
        <taxon>Bacillales</taxon>
        <taxon>Alicyclobacillaceae</taxon>
        <taxon>Tumebacillus</taxon>
    </lineage>
</organism>
<evidence type="ECO:0000256" key="2">
    <source>
        <dbReference type="ARBA" id="ARBA00022801"/>
    </source>
</evidence>
<dbReference type="eggNOG" id="COG1051">
    <property type="taxonomic scope" value="Bacteria"/>
</dbReference>
<keyword evidence="5" id="KW-1185">Reference proteome</keyword>
<gene>
    <name evidence="4" type="ORF">EL26_04955</name>
</gene>
<dbReference type="InterPro" id="IPR020084">
    <property type="entry name" value="NUDIX_hydrolase_CS"/>
</dbReference>
<evidence type="ECO:0000313" key="4">
    <source>
        <dbReference type="EMBL" id="KEO84450.1"/>
    </source>
</evidence>
<accession>A0A074LUZ3</accession>
<proteinExistence type="predicted"/>
<dbReference type="PROSITE" id="PS00893">
    <property type="entry name" value="NUDIX_BOX"/>
    <property type="match status" value="1"/>
</dbReference>
<protein>
    <recommendedName>
        <fullName evidence="3">Nudix hydrolase domain-containing protein</fullName>
    </recommendedName>
</protein>
<comment type="caution">
    <text evidence="4">The sequence shown here is derived from an EMBL/GenBank/DDBJ whole genome shotgun (WGS) entry which is preliminary data.</text>
</comment>
<dbReference type="CDD" id="cd04688">
    <property type="entry name" value="NUDIX_Hydrolase"/>
    <property type="match status" value="1"/>
</dbReference>
<dbReference type="Pfam" id="PF00293">
    <property type="entry name" value="NUDIX"/>
    <property type="match status" value="1"/>
</dbReference>
<dbReference type="EMBL" id="JMIR01000004">
    <property type="protein sequence ID" value="KEO84450.1"/>
    <property type="molecule type" value="Genomic_DNA"/>
</dbReference>
<keyword evidence="2" id="KW-0378">Hydrolase</keyword>
<feature type="domain" description="Nudix hydrolase" evidence="3">
    <location>
        <begin position="9"/>
        <end position="148"/>
    </location>
</feature>
<dbReference type="PROSITE" id="PS51462">
    <property type="entry name" value="NUDIX"/>
    <property type="match status" value="1"/>
</dbReference>
<dbReference type="STRING" id="1157490.EL26_04955"/>
<comment type="cofactor">
    <cofactor evidence="1">
        <name>Mg(2+)</name>
        <dbReference type="ChEBI" id="CHEBI:18420"/>
    </cofactor>
</comment>
<dbReference type="Proteomes" id="UP000027931">
    <property type="component" value="Unassembled WGS sequence"/>
</dbReference>
<dbReference type="AlphaFoldDB" id="A0A074LUZ3"/>
<dbReference type="InterPro" id="IPR000086">
    <property type="entry name" value="NUDIX_hydrolase_dom"/>
</dbReference>
<dbReference type="Gene3D" id="3.90.79.10">
    <property type="entry name" value="Nucleoside Triphosphate Pyrophosphohydrolase"/>
    <property type="match status" value="1"/>
</dbReference>
<name>A0A074LUZ3_9BACL</name>
<dbReference type="GO" id="GO:0016787">
    <property type="term" value="F:hydrolase activity"/>
    <property type="evidence" value="ECO:0007669"/>
    <property type="project" value="UniProtKB-KW"/>
</dbReference>
<sequence length="166" mass="19647">MINFDLGGRRFNHRSTGIVVHDGYVLLHRLEKDDFWSLPGGRIEIMEPSNVTIVREFMEELGVEVRVDRMLWVSENFFEIDGMPYHETAFYYLLHLTDENHPLLNKDVVHRGIETDVHLLYKWFPIDRLEGERVYPSFLRAGLKELPQTIQHVVHYDVEDNEEAKP</sequence>
<evidence type="ECO:0000313" key="5">
    <source>
        <dbReference type="Proteomes" id="UP000027931"/>
    </source>
</evidence>
<dbReference type="PANTHER" id="PTHR43046:SF14">
    <property type="entry name" value="MUTT_NUDIX FAMILY PROTEIN"/>
    <property type="match status" value="1"/>
</dbReference>
<evidence type="ECO:0000256" key="1">
    <source>
        <dbReference type="ARBA" id="ARBA00001946"/>
    </source>
</evidence>
<evidence type="ECO:0000259" key="3">
    <source>
        <dbReference type="PROSITE" id="PS51462"/>
    </source>
</evidence>
<dbReference type="PANTHER" id="PTHR43046">
    <property type="entry name" value="GDP-MANNOSE MANNOSYL HYDROLASE"/>
    <property type="match status" value="1"/>
</dbReference>
<dbReference type="InterPro" id="IPR015797">
    <property type="entry name" value="NUDIX_hydrolase-like_dom_sf"/>
</dbReference>
<reference evidence="4 5" key="1">
    <citation type="journal article" date="2013" name="Int. J. Syst. Evol. Microbiol.">
        <title>Tumebacillus flagellatus sp. nov., an alpha-amylase/pullulanase-producing bacterium isolated from cassava wastewater.</title>
        <authorList>
            <person name="Wang Q."/>
            <person name="Xie N."/>
            <person name="Qin Y."/>
            <person name="Shen N."/>
            <person name="Zhu J."/>
            <person name="Mi H."/>
            <person name="Huang R."/>
        </authorList>
    </citation>
    <scope>NUCLEOTIDE SEQUENCE [LARGE SCALE GENOMIC DNA]</scope>
    <source>
        <strain evidence="4 5">GST4</strain>
    </source>
</reference>
<dbReference type="SUPFAM" id="SSF55811">
    <property type="entry name" value="Nudix"/>
    <property type="match status" value="1"/>
</dbReference>